<feature type="non-terminal residue" evidence="1">
    <location>
        <position position="63"/>
    </location>
</feature>
<sequence length="63" mass="6897">MSFGVVVTPFSLIRGLGSKQINFFPYLLHSGSRGCCRPVFTLLARSHAMLPVYLLPMLPSTGN</sequence>
<gene>
    <name evidence="1" type="ORF">rCG_45957</name>
</gene>
<protein>
    <submittedName>
        <fullName evidence="1">RCG45957</fullName>
    </submittedName>
</protein>
<dbReference type="EMBL" id="CH473958">
    <property type="protein sequence ID" value="EDM09893.1"/>
    <property type="molecule type" value="Genomic_DNA"/>
</dbReference>
<accession>A6IBV4</accession>
<organism evidence="1 2">
    <name type="scientific">Rattus norvegicus</name>
    <name type="common">Rat</name>
    <dbReference type="NCBI Taxonomy" id="10116"/>
    <lineage>
        <taxon>Eukaryota</taxon>
        <taxon>Metazoa</taxon>
        <taxon>Chordata</taxon>
        <taxon>Craniata</taxon>
        <taxon>Vertebrata</taxon>
        <taxon>Euteleostomi</taxon>
        <taxon>Mammalia</taxon>
        <taxon>Eutheria</taxon>
        <taxon>Euarchontoglires</taxon>
        <taxon>Glires</taxon>
        <taxon>Rodentia</taxon>
        <taxon>Myomorpha</taxon>
        <taxon>Muroidea</taxon>
        <taxon>Muridae</taxon>
        <taxon>Murinae</taxon>
        <taxon>Rattus</taxon>
    </lineage>
</organism>
<proteinExistence type="predicted"/>
<evidence type="ECO:0000313" key="2">
    <source>
        <dbReference type="Proteomes" id="UP000234681"/>
    </source>
</evidence>
<dbReference type="AlphaFoldDB" id="A6IBV4"/>
<dbReference type="Proteomes" id="UP000234681">
    <property type="component" value="Chromosome 13"/>
</dbReference>
<evidence type="ECO:0000313" key="1">
    <source>
        <dbReference type="EMBL" id="EDM09893.1"/>
    </source>
</evidence>
<name>A6IBV4_RAT</name>
<reference evidence="1 2" key="1">
    <citation type="submission" date="2005-09" db="EMBL/GenBank/DDBJ databases">
        <authorList>
            <person name="Mural R.J."/>
            <person name="Li P.W."/>
            <person name="Adams M.D."/>
            <person name="Amanatides P.G."/>
            <person name="Baden-Tillson H."/>
            <person name="Barnstead M."/>
            <person name="Chin S.H."/>
            <person name="Dew I."/>
            <person name="Evans C.A."/>
            <person name="Ferriera S."/>
            <person name="Flanigan M."/>
            <person name="Fosler C."/>
            <person name="Glodek A."/>
            <person name="Gu Z."/>
            <person name="Holt R.A."/>
            <person name="Jennings D."/>
            <person name="Kraft C.L."/>
            <person name="Lu F."/>
            <person name="Nguyen T."/>
            <person name="Nusskern D.R."/>
            <person name="Pfannkoch C.M."/>
            <person name="Sitter C."/>
            <person name="Sutton G.G."/>
            <person name="Venter J.C."/>
            <person name="Wang Z."/>
            <person name="Woodage T."/>
            <person name="Zheng X.H."/>
            <person name="Zhong F."/>
        </authorList>
    </citation>
    <scope>NUCLEOTIDE SEQUENCE [LARGE SCALE GENOMIC DNA]</scope>
    <source>
        <strain>BN</strain>
        <strain evidence="2">Sprague-Dawley</strain>
    </source>
</reference>